<dbReference type="SUPFAM" id="SSF51261">
    <property type="entry name" value="Duplicated hybrid motif"/>
    <property type="match status" value="1"/>
</dbReference>
<feature type="domain" description="M23ase beta-sheet core" evidence="4">
    <location>
        <begin position="214"/>
        <end position="308"/>
    </location>
</feature>
<accession>A0A9X3WN54</accession>
<dbReference type="EMBL" id="JAMQJZ010000027">
    <property type="protein sequence ID" value="MDC3422735.1"/>
    <property type="molecule type" value="Genomic_DNA"/>
</dbReference>
<dbReference type="Proteomes" id="UP001145072">
    <property type="component" value="Unassembled WGS sequence"/>
</dbReference>
<reference evidence="5" key="1">
    <citation type="submission" date="2022-06" db="EMBL/GenBank/DDBJ databases">
        <title>Aquibacillus sp. a new bacterium isolated from soil saline samples.</title>
        <authorList>
            <person name="Galisteo C."/>
            <person name="De La Haba R."/>
            <person name="Sanchez-Porro C."/>
            <person name="Ventosa A."/>
        </authorList>
    </citation>
    <scope>NUCLEOTIDE SEQUENCE</scope>
    <source>
        <strain evidence="5">JCM 12387</strain>
    </source>
</reference>
<dbReference type="PANTHER" id="PTHR21666:SF289">
    <property type="entry name" value="L-ALA--D-GLU ENDOPEPTIDASE"/>
    <property type="match status" value="1"/>
</dbReference>
<dbReference type="InterPro" id="IPR016047">
    <property type="entry name" value="M23ase_b-sheet_dom"/>
</dbReference>
<evidence type="ECO:0000259" key="4">
    <source>
        <dbReference type="Pfam" id="PF01551"/>
    </source>
</evidence>
<feature type="coiled-coil region" evidence="2">
    <location>
        <begin position="51"/>
        <end position="109"/>
    </location>
</feature>
<comment type="caution">
    <text evidence="5">The sequence shown here is derived from an EMBL/GenBank/DDBJ whole genome shotgun (WGS) entry which is preliminary data.</text>
</comment>
<sequence length="325" mass="36534">MSKRKKSLTLLVMSDANKRVIQLKIPKLTVVFLPILFISLTTFLYFSQTSLKQTTDENRLLSQKLDAMNTQLVDVENQVVNYQSEAESLDKEVNRLAELEEELTSMITSLDPDQINDTNESEPSGGIEIIADKPVQHDVVHTSTTQAQDTLLHKYDKLNSTVSELITAYHSSIQNYNANNEKLKFTPTYWPADTERITSEFGNRLDPFTRNQAIHTGIDLAGPYRTEIYAAGDGQVTLANRDGGYGNSVKIKHGTGLETRYGHMAEIVVEKGDQVKKGEIIGYMGSTGRSTGVHLHYEIIENGEPIDPFPYMTFMERVLKNIKVE</sequence>
<keyword evidence="3" id="KW-0472">Membrane</keyword>
<keyword evidence="1" id="KW-0732">Signal</keyword>
<dbReference type="RefSeq" id="WP_259870454.1">
    <property type="nucleotide sequence ID" value="NZ_JAMQJZ010000027.1"/>
</dbReference>
<dbReference type="AlphaFoldDB" id="A0A9X3WN54"/>
<keyword evidence="3" id="KW-1133">Transmembrane helix</keyword>
<dbReference type="Pfam" id="PF01551">
    <property type="entry name" value="Peptidase_M23"/>
    <property type="match status" value="1"/>
</dbReference>
<dbReference type="PANTHER" id="PTHR21666">
    <property type="entry name" value="PEPTIDASE-RELATED"/>
    <property type="match status" value="1"/>
</dbReference>
<evidence type="ECO:0000256" key="2">
    <source>
        <dbReference type="SAM" id="Coils"/>
    </source>
</evidence>
<dbReference type="InterPro" id="IPR011055">
    <property type="entry name" value="Dup_hybrid_motif"/>
</dbReference>
<keyword evidence="3" id="KW-0812">Transmembrane</keyword>
<dbReference type="GO" id="GO:0004222">
    <property type="term" value="F:metalloendopeptidase activity"/>
    <property type="evidence" value="ECO:0007669"/>
    <property type="project" value="TreeGrafter"/>
</dbReference>
<evidence type="ECO:0000256" key="1">
    <source>
        <dbReference type="ARBA" id="ARBA00022729"/>
    </source>
</evidence>
<evidence type="ECO:0000256" key="3">
    <source>
        <dbReference type="SAM" id="Phobius"/>
    </source>
</evidence>
<feature type="transmembrane region" description="Helical" evidence="3">
    <location>
        <begin position="28"/>
        <end position="46"/>
    </location>
</feature>
<protein>
    <submittedName>
        <fullName evidence="5">Peptidoglycan DD-metalloendopeptidase family protein</fullName>
    </submittedName>
</protein>
<gene>
    <name evidence="5" type="ORF">NC661_20495</name>
</gene>
<dbReference type="FunFam" id="2.70.70.10:FF:000006">
    <property type="entry name" value="M23 family peptidase"/>
    <property type="match status" value="1"/>
</dbReference>
<keyword evidence="6" id="KW-1185">Reference proteome</keyword>
<evidence type="ECO:0000313" key="5">
    <source>
        <dbReference type="EMBL" id="MDC3422735.1"/>
    </source>
</evidence>
<dbReference type="InterPro" id="IPR050570">
    <property type="entry name" value="Cell_wall_metabolism_enzyme"/>
</dbReference>
<keyword evidence="2" id="KW-0175">Coiled coil</keyword>
<dbReference type="Gene3D" id="2.70.70.10">
    <property type="entry name" value="Glucose Permease (Domain IIA)"/>
    <property type="match status" value="1"/>
</dbReference>
<name>A0A9X3WN54_9BACI</name>
<evidence type="ECO:0000313" key="6">
    <source>
        <dbReference type="Proteomes" id="UP001145072"/>
    </source>
</evidence>
<organism evidence="5 6">
    <name type="scientific">Aquibacillus koreensis</name>
    <dbReference type="NCBI Taxonomy" id="279446"/>
    <lineage>
        <taxon>Bacteria</taxon>
        <taxon>Bacillati</taxon>
        <taxon>Bacillota</taxon>
        <taxon>Bacilli</taxon>
        <taxon>Bacillales</taxon>
        <taxon>Bacillaceae</taxon>
        <taxon>Aquibacillus</taxon>
    </lineage>
</organism>
<dbReference type="CDD" id="cd12797">
    <property type="entry name" value="M23_peptidase"/>
    <property type="match status" value="1"/>
</dbReference>
<proteinExistence type="predicted"/>